<sequence>MIKQTVLSAAMLLVLGMPAIHPSLAQASVSATSVSASISDDGFSLSAHTIRFAETLSTSYNISVTAQDVLRLKVDYNLGYREIGMIYTTATVTSKPADKIIQLREQKMGWGEIAKLYGVKVADLKQRNYTVIEKSRIVVSEEPEDYDYIKVSDQGKENKHPGQGKGHDKGHGHK</sequence>
<keyword evidence="4" id="KW-1185">Reference proteome</keyword>
<evidence type="ECO:0008006" key="5">
    <source>
        <dbReference type="Google" id="ProtNLM"/>
    </source>
</evidence>
<evidence type="ECO:0000256" key="2">
    <source>
        <dbReference type="SAM" id="SignalP"/>
    </source>
</evidence>
<dbReference type="RefSeq" id="WP_084577864.1">
    <property type="nucleotide sequence ID" value="NZ_CP155572.1"/>
</dbReference>
<name>A0A1W2EH75_9FIRM</name>
<accession>A0A1W2EH75</accession>
<dbReference type="Proteomes" id="UP000192738">
    <property type="component" value="Unassembled WGS sequence"/>
</dbReference>
<dbReference type="EMBL" id="FWXI01000024">
    <property type="protein sequence ID" value="SMD09047.1"/>
    <property type="molecule type" value="Genomic_DNA"/>
</dbReference>
<feature type="region of interest" description="Disordered" evidence="1">
    <location>
        <begin position="149"/>
        <end position="174"/>
    </location>
</feature>
<dbReference type="AlphaFoldDB" id="A0A1W2EH75"/>
<feature type="signal peptide" evidence="2">
    <location>
        <begin position="1"/>
        <end position="27"/>
    </location>
</feature>
<dbReference type="OrthoDB" id="154417at2"/>
<evidence type="ECO:0000313" key="4">
    <source>
        <dbReference type="Proteomes" id="UP000192738"/>
    </source>
</evidence>
<gene>
    <name evidence="3" type="ORF">SAMN04488500_12436</name>
</gene>
<feature type="chain" id="PRO_5012235757" description="LysM domain-containing protein" evidence="2">
    <location>
        <begin position="28"/>
        <end position="174"/>
    </location>
</feature>
<dbReference type="STRING" id="112901.SAMN04488500_12436"/>
<evidence type="ECO:0000313" key="3">
    <source>
        <dbReference type="EMBL" id="SMD09047.1"/>
    </source>
</evidence>
<evidence type="ECO:0000256" key="1">
    <source>
        <dbReference type="SAM" id="MobiDB-lite"/>
    </source>
</evidence>
<proteinExistence type="predicted"/>
<keyword evidence="2" id="KW-0732">Signal</keyword>
<organism evidence="3 4">
    <name type="scientific">Sporomusa malonica</name>
    <dbReference type="NCBI Taxonomy" id="112901"/>
    <lineage>
        <taxon>Bacteria</taxon>
        <taxon>Bacillati</taxon>
        <taxon>Bacillota</taxon>
        <taxon>Negativicutes</taxon>
        <taxon>Selenomonadales</taxon>
        <taxon>Sporomusaceae</taxon>
        <taxon>Sporomusa</taxon>
    </lineage>
</organism>
<protein>
    <recommendedName>
        <fullName evidence="5">LysM domain-containing protein</fullName>
    </recommendedName>
</protein>
<reference evidence="3 4" key="1">
    <citation type="submission" date="2017-04" db="EMBL/GenBank/DDBJ databases">
        <authorList>
            <person name="Afonso C.L."/>
            <person name="Miller P.J."/>
            <person name="Scott M.A."/>
            <person name="Spackman E."/>
            <person name="Goraichik I."/>
            <person name="Dimitrov K.M."/>
            <person name="Suarez D.L."/>
            <person name="Swayne D.E."/>
        </authorList>
    </citation>
    <scope>NUCLEOTIDE SEQUENCE [LARGE SCALE GENOMIC DNA]</scope>
    <source>
        <strain evidence="3 4">DSM 5090</strain>
    </source>
</reference>